<evidence type="ECO:0000256" key="9">
    <source>
        <dbReference type="PIRSR" id="PIRSR001134-2"/>
    </source>
</evidence>
<accession>A0AAE3ZC49</accession>
<dbReference type="InterPro" id="IPR009003">
    <property type="entry name" value="Peptidase_S1_PA"/>
</dbReference>
<feature type="disulfide bond" evidence="9">
    <location>
        <begin position="215"/>
        <end position="232"/>
    </location>
</feature>
<dbReference type="GO" id="GO:0005576">
    <property type="term" value="C:extracellular region"/>
    <property type="evidence" value="ECO:0007669"/>
    <property type="project" value="InterPro"/>
</dbReference>
<keyword evidence="4 13" id="KW-0378">Hydrolase</keyword>
<keyword evidence="2" id="KW-0645">Protease</keyword>
<dbReference type="InterPro" id="IPR043504">
    <property type="entry name" value="Peptidase_S1_PA_chymotrypsin"/>
</dbReference>
<dbReference type="InterPro" id="IPR001254">
    <property type="entry name" value="Trypsin_dom"/>
</dbReference>
<evidence type="ECO:0000256" key="5">
    <source>
        <dbReference type="ARBA" id="ARBA00022825"/>
    </source>
</evidence>
<sequence length="386" mass="40614">MSRKRTMRLTGAVLLATGTITALATPSMANPQADESKSPEPLAATEMSEAMQRDLDLTAEQARTRLAQESKARKVEDTLRKSLGSSFGGAFFDADRGKLVVGTTDASEKSAVRSAGAVPKVVANSTKELNATKAELDRMETSAPDSVTGWYVDTRSNSVVVTLDTTKRSAEANKFLARARSAGDSVRVEKVSKSPRTLANLIGGDAYYMGSGGRCSVGFPLRSGGMVTAGHCGDVGTSASGHNREHMGYFQGSSFPGNDYAWVSANSNWTSKPWVNMYDGYARAVAGSQEAPVGSSVCRSGSTTGWHCGVIEAKNQTVRYSQGSVYGLTRTDVCAEPGDSGGSFISGNQAQGMTSGGSGNCTYGGTTYFQPVNEVLNRYGLQLATN</sequence>
<dbReference type="CDD" id="cd21112">
    <property type="entry name" value="alphaLP-like"/>
    <property type="match status" value="1"/>
</dbReference>
<feature type="active site" description="Charge relay system" evidence="8">
    <location>
        <position position="231"/>
    </location>
</feature>
<evidence type="ECO:0000256" key="1">
    <source>
        <dbReference type="ARBA" id="ARBA00007664"/>
    </source>
</evidence>
<protein>
    <submittedName>
        <fullName evidence="13">Streptogrisin C</fullName>
        <ecNumber evidence="13">3.4.21.-</ecNumber>
    </submittedName>
</protein>
<evidence type="ECO:0000256" key="8">
    <source>
        <dbReference type="PIRSR" id="PIRSR001134-1"/>
    </source>
</evidence>
<evidence type="ECO:0000256" key="3">
    <source>
        <dbReference type="ARBA" id="ARBA00022729"/>
    </source>
</evidence>
<dbReference type="InterPro" id="IPR004236">
    <property type="entry name" value="Pept_S1_alpha_lytic"/>
</dbReference>
<reference evidence="13" key="1">
    <citation type="submission" date="2023-07" db="EMBL/GenBank/DDBJ databases">
        <title>Sequencing the genomes of 1000 actinobacteria strains.</title>
        <authorList>
            <person name="Klenk H.-P."/>
        </authorList>
    </citation>
    <scope>NUCLEOTIDE SEQUENCE</scope>
    <source>
        <strain evidence="13">DSM 45977</strain>
    </source>
</reference>
<proteinExistence type="inferred from homology"/>
<dbReference type="AlphaFoldDB" id="A0AAE3ZC49"/>
<feature type="signal peptide" evidence="10">
    <location>
        <begin position="1"/>
        <end position="24"/>
    </location>
</feature>
<evidence type="ECO:0000259" key="11">
    <source>
        <dbReference type="Pfam" id="PF00089"/>
    </source>
</evidence>
<name>A0AAE3ZC49_9ACTN</name>
<dbReference type="Proteomes" id="UP001180845">
    <property type="component" value="Unassembled WGS sequence"/>
</dbReference>
<evidence type="ECO:0000256" key="6">
    <source>
        <dbReference type="ARBA" id="ARBA00023145"/>
    </source>
</evidence>
<dbReference type="GO" id="GO:0004252">
    <property type="term" value="F:serine-type endopeptidase activity"/>
    <property type="evidence" value="ECO:0007669"/>
    <property type="project" value="InterPro"/>
</dbReference>
<feature type="domain" description="Peptidase S1A alpha-lytic prodomain" evidence="12">
    <location>
        <begin position="124"/>
        <end position="180"/>
    </location>
</feature>
<dbReference type="Gene3D" id="2.40.10.10">
    <property type="entry name" value="Trypsin-like serine proteases"/>
    <property type="match status" value="2"/>
</dbReference>
<comment type="similarity">
    <text evidence="1">Belongs to the peptidase S1 family.</text>
</comment>
<dbReference type="Pfam" id="PF02983">
    <property type="entry name" value="Pro_Al_protease"/>
    <property type="match status" value="1"/>
</dbReference>
<evidence type="ECO:0000256" key="2">
    <source>
        <dbReference type="ARBA" id="ARBA00022670"/>
    </source>
</evidence>
<feature type="active site" description="Charge relay system" evidence="8">
    <location>
        <position position="340"/>
    </location>
</feature>
<dbReference type="InterPro" id="IPR035070">
    <property type="entry name" value="Streptogrisin_prodomain"/>
</dbReference>
<comment type="caution">
    <text evidence="13">The sequence shown here is derived from an EMBL/GenBank/DDBJ whole genome shotgun (WGS) entry which is preliminary data.</text>
</comment>
<dbReference type="PIRSF" id="PIRSF001134">
    <property type="entry name" value="Streptogrisin"/>
    <property type="match status" value="1"/>
</dbReference>
<gene>
    <name evidence="13" type="ORF">JOF55_001351</name>
</gene>
<evidence type="ECO:0000256" key="4">
    <source>
        <dbReference type="ARBA" id="ARBA00022801"/>
    </source>
</evidence>
<evidence type="ECO:0000256" key="7">
    <source>
        <dbReference type="ARBA" id="ARBA00023157"/>
    </source>
</evidence>
<keyword evidence="14" id="KW-1185">Reference proteome</keyword>
<evidence type="ECO:0000313" key="13">
    <source>
        <dbReference type="EMBL" id="MDR7301170.1"/>
    </source>
</evidence>
<feature type="disulfide bond" evidence="9">
    <location>
        <begin position="334"/>
        <end position="361"/>
    </location>
</feature>
<feature type="domain" description="Peptidase S1" evidence="11">
    <location>
        <begin position="216"/>
        <end position="376"/>
    </location>
</feature>
<dbReference type="SUPFAM" id="SSF50494">
    <property type="entry name" value="Trypsin-like serine proteases"/>
    <property type="match status" value="1"/>
</dbReference>
<organism evidence="13 14">
    <name type="scientific">Haloactinomyces albus</name>
    <dbReference type="NCBI Taxonomy" id="1352928"/>
    <lineage>
        <taxon>Bacteria</taxon>
        <taxon>Bacillati</taxon>
        <taxon>Actinomycetota</taxon>
        <taxon>Actinomycetes</taxon>
        <taxon>Actinopolysporales</taxon>
        <taxon>Actinopolysporaceae</taxon>
        <taxon>Haloactinomyces</taxon>
    </lineage>
</organism>
<feature type="active site" description="Charge relay system" evidence="8">
    <location>
        <position position="259"/>
    </location>
</feature>
<keyword evidence="5" id="KW-0720">Serine protease</keyword>
<feature type="disulfide bond" evidence="9">
    <location>
        <begin position="298"/>
        <end position="308"/>
    </location>
</feature>
<evidence type="ECO:0000256" key="10">
    <source>
        <dbReference type="SAM" id="SignalP"/>
    </source>
</evidence>
<dbReference type="Pfam" id="PF00089">
    <property type="entry name" value="Trypsin"/>
    <property type="match status" value="1"/>
</dbReference>
<feature type="chain" id="PRO_5042002289" evidence="10">
    <location>
        <begin position="25"/>
        <end position="386"/>
    </location>
</feature>
<dbReference type="Gene3D" id="3.30.300.50">
    <property type="match status" value="2"/>
</dbReference>
<dbReference type="InterPro" id="IPR001316">
    <property type="entry name" value="Pept_S1A_streptogrisin"/>
</dbReference>
<evidence type="ECO:0000259" key="12">
    <source>
        <dbReference type="Pfam" id="PF02983"/>
    </source>
</evidence>
<dbReference type="EMBL" id="JAVDXW010000001">
    <property type="protein sequence ID" value="MDR7301170.1"/>
    <property type="molecule type" value="Genomic_DNA"/>
</dbReference>
<keyword evidence="7 9" id="KW-1015">Disulfide bond</keyword>
<keyword evidence="3 10" id="KW-0732">Signal</keyword>
<keyword evidence="6" id="KW-0865">Zymogen</keyword>
<dbReference type="PRINTS" id="PR00861">
    <property type="entry name" value="ALYTICPTASE"/>
</dbReference>
<dbReference type="EC" id="3.4.21.-" evidence="13"/>
<evidence type="ECO:0000313" key="14">
    <source>
        <dbReference type="Proteomes" id="UP001180845"/>
    </source>
</evidence>
<dbReference type="GO" id="GO:0006508">
    <property type="term" value="P:proteolysis"/>
    <property type="evidence" value="ECO:0007669"/>
    <property type="project" value="UniProtKB-KW"/>
</dbReference>
<dbReference type="RefSeq" id="WP_310271161.1">
    <property type="nucleotide sequence ID" value="NZ_JAVDXW010000001.1"/>
</dbReference>